<dbReference type="Gene3D" id="3.30.420.40">
    <property type="match status" value="6"/>
</dbReference>
<dbReference type="GO" id="GO:0005524">
    <property type="term" value="F:ATP binding"/>
    <property type="evidence" value="ECO:0007669"/>
    <property type="project" value="UniProtKB-KW"/>
</dbReference>
<evidence type="ECO:0000313" key="7">
    <source>
        <dbReference type="Proteomes" id="UP000289738"/>
    </source>
</evidence>
<feature type="coiled-coil region" evidence="4">
    <location>
        <begin position="490"/>
        <end position="533"/>
    </location>
</feature>
<evidence type="ECO:0000256" key="5">
    <source>
        <dbReference type="SAM" id="Phobius"/>
    </source>
</evidence>
<dbReference type="FunFam" id="3.90.640.10:FF:000002">
    <property type="entry name" value="Heat shock 70 kDa"/>
    <property type="match status" value="3"/>
</dbReference>
<dbReference type="PROSITE" id="PS00329">
    <property type="entry name" value="HSP70_2"/>
    <property type="match status" value="3"/>
</dbReference>
<dbReference type="InterPro" id="IPR043129">
    <property type="entry name" value="ATPase_NBD"/>
</dbReference>
<protein>
    <recommendedName>
        <fullName evidence="8">Heat shock cognate 70 kDa protein</fullName>
    </recommendedName>
</protein>
<dbReference type="GO" id="GO:0140662">
    <property type="term" value="F:ATP-dependent protein folding chaperone"/>
    <property type="evidence" value="ECO:0007669"/>
    <property type="project" value="InterPro"/>
</dbReference>
<feature type="transmembrane region" description="Helical" evidence="5">
    <location>
        <begin position="1313"/>
        <end position="1332"/>
    </location>
</feature>
<dbReference type="FunFam" id="2.60.34.10:FF:000012">
    <property type="entry name" value="Heat shock 70 kDa protein"/>
    <property type="match status" value="1"/>
</dbReference>
<dbReference type="InterPro" id="IPR029047">
    <property type="entry name" value="HSP70_peptide-bd_sf"/>
</dbReference>
<evidence type="ECO:0008006" key="8">
    <source>
        <dbReference type="Google" id="ProtNLM"/>
    </source>
</evidence>
<comment type="caution">
    <text evidence="6">The sequence shown here is derived from an EMBL/GenBank/DDBJ whole genome shotgun (WGS) entry which is preliminary data.</text>
</comment>
<organism evidence="6 7">
    <name type="scientific">Arachis hypogaea</name>
    <name type="common">Peanut</name>
    <dbReference type="NCBI Taxonomy" id="3818"/>
    <lineage>
        <taxon>Eukaryota</taxon>
        <taxon>Viridiplantae</taxon>
        <taxon>Streptophyta</taxon>
        <taxon>Embryophyta</taxon>
        <taxon>Tracheophyta</taxon>
        <taxon>Spermatophyta</taxon>
        <taxon>Magnoliopsida</taxon>
        <taxon>eudicotyledons</taxon>
        <taxon>Gunneridae</taxon>
        <taxon>Pentapetalae</taxon>
        <taxon>rosids</taxon>
        <taxon>fabids</taxon>
        <taxon>Fabales</taxon>
        <taxon>Fabaceae</taxon>
        <taxon>Papilionoideae</taxon>
        <taxon>50 kb inversion clade</taxon>
        <taxon>dalbergioids sensu lato</taxon>
        <taxon>Dalbergieae</taxon>
        <taxon>Pterocarpus clade</taxon>
        <taxon>Arachis</taxon>
    </lineage>
</organism>
<dbReference type="FunFam" id="2.60.34.10:FF:000002">
    <property type="entry name" value="Heat shock 70 kDa"/>
    <property type="match status" value="1"/>
</dbReference>
<dbReference type="Gene3D" id="3.90.640.10">
    <property type="entry name" value="Actin, Chain A, domain 4"/>
    <property type="match status" value="3"/>
</dbReference>
<dbReference type="InterPro" id="IPR018181">
    <property type="entry name" value="Heat_shock_70_CS"/>
</dbReference>
<dbReference type="InterPro" id="IPR013126">
    <property type="entry name" value="Hsp_70_fam"/>
</dbReference>
<dbReference type="Gene3D" id="1.20.1270.10">
    <property type="match status" value="3"/>
</dbReference>
<dbReference type="SUPFAM" id="SSF100934">
    <property type="entry name" value="Heat shock protein 70kD (HSP70), C-terminal subdomain"/>
    <property type="match status" value="3"/>
</dbReference>
<comment type="similarity">
    <text evidence="1">Belongs to the heat shock protein 70 family.</text>
</comment>
<dbReference type="EMBL" id="SDMP01000004">
    <property type="protein sequence ID" value="RYR60107.1"/>
    <property type="molecule type" value="Genomic_DNA"/>
</dbReference>
<dbReference type="STRING" id="3818.A0A445DAB5"/>
<keyword evidence="2" id="KW-0547">Nucleotide-binding</keyword>
<evidence type="ECO:0000313" key="6">
    <source>
        <dbReference type="EMBL" id="RYR60107.1"/>
    </source>
</evidence>
<accession>A0A445DAB5</accession>
<dbReference type="Gene3D" id="2.60.34.10">
    <property type="entry name" value="Substrate Binding Domain Of DNAk, Chain A, domain 1"/>
    <property type="match status" value="3"/>
</dbReference>
<keyword evidence="5" id="KW-0472">Membrane</keyword>
<keyword evidence="5" id="KW-1133">Transmembrane helix</keyword>
<evidence type="ECO:0000256" key="3">
    <source>
        <dbReference type="ARBA" id="ARBA00022840"/>
    </source>
</evidence>
<dbReference type="PROSITE" id="PS00297">
    <property type="entry name" value="HSP70_1"/>
    <property type="match status" value="3"/>
</dbReference>
<sequence length="2049" mass="228869">MGEGKPASSVAIGIDLGTTYSCVAVWHQNRAEIIPNDQGNTITPSCVAFTDTQRMIGDDAKYQIASNPTNTVFDSKRLIGRKFSDPHVQNDMKFWPFLVTDVDDIPMIVVEHKCEKKFFTAEEITSMILAKMRQIAEKFLETQVKNAVITVPAYFNDSQRQATKDAGHIAGLNVMSILNEPSAAAIAYGLNTGNYFNHFYGIRTVFVFDLGGSTLDLTLLTIDNKGNITVKIHGGDTHLGGQDFDAAMVEFVASEFQRKKWLDLRGNKRAICRLKVACERAKRNLSSTTQASIEVESLHQGIDFYTTITRAKFEEINKNLFERCMELVHECFADSNTAKQSVDEVVLVGGSTRIPKLEQQLKDFFDGKDLCKKYINADEAVAYGAAIHASKLSGHKNEKIPRSTVIPTKKQDLFATTFDNQRRVTFHIYDGESKIASNNNLLGSFDLEVPPAPRGVAKINVCFEIDSNGILHVSAEEIARGATKKVSVATEEVERRVKDAEKYKAEVEEHRQKVEARNALQNLAYNMRNLIEDEAIASELSAEDKKKINKAIDYTLKWIDESDFATVDEFKKEEEGLLSVFGPIISKMIEDLDARGSERRRKRLKKKLEVAARIFKGVFEVFSTVSDVLQIHISLKEERMGDGKASSSVAIGIDLGTTYSCVAVWRNDRVEIITNDQGNRITPSCVAFNDTQRMIGDAAKNQIAANPTNTVFDSKRLIGRKFSEPHVQNDMKLWPFQVTNVDEIPMIIVEHKSEKKSLTAEEISSMILAKMREIAEQFLGTQVTNAVITVPAYFNDSQRQATKDAGQIAGLNVLSILNEPSAAAIAYGLDTRDYSNNFHGIRTVFVFDFGGGTLDLTLLTIDNKGNITVKIHGGDTHLGGQDFDAAMVEFVASEFQRKKRLDLRGNKRAICRLKVACERAKRILSSTTQASIELESLHQGIDFYTSITRAKFEEINKNLFERCMELVNQCFADSNTAKQSVDEVVLVGGSTRIPKLEQRLKDFFDGKDLCKKCINADEAVAYGAAIHASKLSGDKNEKIQDLKLWEVTPLSLGVEVRGSIMNVIIPRNTVIPTKKQDWFTTTVDNQTIVTFHIYEGERKIASNNNLLGSFDLEVPPAPRGASNINVCFEVDSNGILHVSAEEIAMGWTKKVTVVSNKGRLSREEVERMVKDAEKYKAEDEEYRQMVSGKNKLEDLAYNMRNVIEEEPVASELSAEDKERINKAVDYALKLVDETDFITVDELVKVEKDLTVFYTTISKIVQDLDARGNESERKTLKKDRFKVGASFVNGLISSVCSVIQVIQNINLVIRGIKIYFLAATSIYHGLKFLFYDLHRMILASLFFLESQPIKSSIFFIVVFFIYTYISIYLILAYNLANSDSSHISLKEERMGEGKSSSVAIGIDLGTTYSCVAVWRNDGVEIITNDQGNRITPSCVAFTDTQRMIGDAAKNQVAANPTNTVFDSKRLIGRKFSDPHVQNDMKLWPFQVTNVDDVPKIVVEHKGEIKSFAAEEISSMILAKMREIAEKFLGTQVTNAVITVPAYFNDSQRQATKDAGRIAGLNVMSILNEPSAAAIAYGLDTKDHFHGIRTVFVFDFGGGTLDLTLLTIDNSGNITVKIHGGDTHLGGQDFDAAMVEFFASEFQRKNRIDLRGNKRAICRLKVASERAKRILSSTTQASIELESLHQGIDFYTSITRAKFEEINKNLFERCMELVHKCFEDSDMAKSSVDEVVLVGGSTRIPKLEQRLKDFFDGKDLCKKCINADEAVAYGAAIHASKLSGDKNEKIQDLKLWEVTPLSLGLKEQGGLMKVIIPRNTMIPTKKQDLFTTQFHNQEIVQIHIYEGERKIASNNNLLGSFDLEIPPAPRGVPMINVCFEIDSNSILHVSAEERATGVMKKVSVVSNKGRLSREEVERMVKDAEKYKAEDEEHRQKIEARNALENLAYNMRNLIEDEPVASELSAQDKKKINKAIDYTLKWIDESDFATVDEFKKEEEGLLSVFGPIILKMIEDLDARGSESGRKSLKKHSFEVVVSVVTGLVSAVCSVIQVIQG</sequence>
<gene>
    <name evidence="6" type="ORF">Ahy_A04g017200</name>
</gene>
<dbReference type="PRINTS" id="PR00301">
    <property type="entry name" value="HEATSHOCK70"/>
</dbReference>
<feature type="coiled-coil region" evidence="4">
    <location>
        <begin position="1910"/>
        <end position="1950"/>
    </location>
</feature>
<evidence type="ECO:0000256" key="2">
    <source>
        <dbReference type="ARBA" id="ARBA00022741"/>
    </source>
</evidence>
<keyword evidence="5" id="KW-0812">Transmembrane</keyword>
<dbReference type="PANTHER" id="PTHR19375">
    <property type="entry name" value="HEAT SHOCK PROTEIN 70KDA"/>
    <property type="match status" value="1"/>
</dbReference>
<reference evidence="6 7" key="1">
    <citation type="submission" date="2019-01" db="EMBL/GenBank/DDBJ databases">
        <title>Sequencing of cultivated peanut Arachis hypogaea provides insights into genome evolution and oil improvement.</title>
        <authorList>
            <person name="Chen X."/>
        </authorList>
    </citation>
    <scope>NUCLEOTIDE SEQUENCE [LARGE SCALE GENOMIC DNA]</scope>
    <source>
        <strain evidence="7">cv. Fuhuasheng</strain>
        <tissue evidence="6">Leaves</tissue>
    </source>
</reference>
<dbReference type="PROSITE" id="PS01036">
    <property type="entry name" value="HSP70_3"/>
    <property type="match status" value="3"/>
</dbReference>
<name>A0A445DAB5_ARAHY</name>
<dbReference type="SUPFAM" id="SSF100920">
    <property type="entry name" value="Heat shock protein 70kD (HSP70), peptide-binding domain"/>
    <property type="match status" value="3"/>
</dbReference>
<feature type="transmembrane region" description="Helical" evidence="5">
    <location>
        <begin position="1352"/>
        <end position="1375"/>
    </location>
</feature>
<keyword evidence="4" id="KW-0175">Coiled coil</keyword>
<evidence type="ECO:0000256" key="1">
    <source>
        <dbReference type="ARBA" id="ARBA00007381"/>
    </source>
</evidence>
<evidence type="ECO:0000256" key="4">
    <source>
        <dbReference type="SAM" id="Coils"/>
    </source>
</evidence>
<dbReference type="Gene3D" id="3.30.30.30">
    <property type="match status" value="3"/>
</dbReference>
<keyword evidence="3" id="KW-0067">ATP-binding</keyword>
<dbReference type="Pfam" id="PF00012">
    <property type="entry name" value="HSP70"/>
    <property type="match status" value="3"/>
</dbReference>
<dbReference type="InterPro" id="IPR029048">
    <property type="entry name" value="HSP70_C_sf"/>
</dbReference>
<dbReference type="FunFam" id="3.30.30.30:FF:000001">
    <property type="entry name" value="heat shock 70 kDa protein-like"/>
    <property type="match status" value="3"/>
</dbReference>
<keyword evidence="7" id="KW-1185">Reference proteome</keyword>
<dbReference type="Proteomes" id="UP000289738">
    <property type="component" value="Chromosome A04"/>
</dbReference>
<dbReference type="SUPFAM" id="SSF53067">
    <property type="entry name" value="Actin-like ATPase domain"/>
    <property type="match status" value="6"/>
</dbReference>
<proteinExistence type="inferred from homology"/>
<dbReference type="FunFam" id="3.30.420.40:FF:000026">
    <property type="entry name" value="Heat shock protein 70"/>
    <property type="match status" value="3"/>
</dbReference>